<reference evidence="1 2" key="1">
    <citation type="submission" date="2017-11" db="EMBL/GenBank/DDBJ databases">
        <title>Complete genome of a free-living desiccation-tolerant cyanobacterium and its photosynthetic adaptation to extreme terrestrial habitat.</title>
        <authorList>
            <person name="Shang J."/>
        </authorList>
    </citation>
    <scope>NUCLEOTIDE SEQUENCE [LARGE SCALE GENOMIC DNA]</scope>
    <source>
        <strain evidence="1 2">CCNUN1</strain>
    </source>
</reference>
<organism evidence="1 2">
    <name type="scientific">Nostoc flagelliforme CCNUN1</name>
    <dbReference type="NCBI Taxonomy" id="2038116"/>
    <lineage>
        <taxon>Bacteria</taxon>
        <taxon>Bacillati</taxon>
        <taxon>Cyanobacteriota</taxon>
        <taxon>Cyanophyceae</taxon>
        <taxon>Nostocales</taxon>
        <taxon>Nostocaceae</taxon>
        <taxon>Nostoc</taxon>
    </lineage>
</organism>
<dbReference type="SUPFAM" id="SSF48452">
    <property type="entry name" value="TPR-like"/>
    <property type="match status" value="1"/>
</dbReference>
<evidence type="ECO:0000313" key="1">
    <source>
        <dbReference type="EMBL" id="AUB41746.1"/>
    </source>
</evidence>
<accession>A0A2K8T229</accession>
<dbReference type="OrthoDB" id="9772100at2"/>
<dbReference type="KEGG" id="nfl:COO91_07810"/>
<keyword evidence="2" id="KW-1185">Reference proteome</keyword>
<protein>
    <submittedName>
        <fullName evidence="1">Tetratricopeptide</fullName>
    </submittedName>
</protein>
<gene>
    <name evidence="1" type="ORF">COO91_07810</name>
</gene>
<dbReference type="AlphaFoldDB" id="A0A2K8T229"/>
<name>A0A2K8T229_9NOSO</name>
<proteinExistence type="predicted"/>
<sequence length="76" mass="8600">MRNPGKADLEKSTKLDARTDAYCLLAQAQEALGEINDARLTWEICLIAESNQLEVQQWRLQILKRLLGEFVTPSSP</sequence>
<dbReference type="EMBL" id="CP024785">
    <property type="protein sequence ID" value="AUB41746.1"/>
    <property type="molecule type" value="Genomic_DNA"/>
</dbReference>
<dbReference type="RefSeq" id="WP_100902054.1">
    <property type="nucleotide sequence ID" value="NZ_CAWNNC010000001.1"/>
</dbReference>
<dbReference type="InterPro" id="IPR011990">
    <property type="entry name" value="TPR-like_helical_dom_sf"/>
</dbReference>
<evidence type="ECO:0000313" key="2">
    <source>
        <dbReference type="Proteomes" id="UP000232003"/>
    </source>
</evidence>
<dbReference type="Proteomes" id="UP000232003">
    <property type="component" value="Chromosome"/>
</dbReference>